<evidence type="ECO:0000256" key="15">
    <source>
        <dbReference type="RuleBase" id="RU000304"/>
    </source>
</evidence>
<dbReference type="FunFam" id="1.10.510.10:FF:000301">
    <property type="entry name" value="Serine/threonine-protein kinase Chk1"/>
    <property type="match status" value="1"/>
</dbReference>
<evidence type="ECO:0000256" key="2">
    <source>
        <dbReference type="ARBA" id="ARBA00010791"/>
    </source>
</evidence>
<evidence type="ECO:0000313" key="19">
    <source>
        <dbReference type="Proteomes" id="UP000009022"/>
    </source>
</evidence>
<evidence type="ECO:0000256" key="12">
    <source>
        <dbReference type="ARBA" id="ARBA00047899"/>
    </source>
</evidence>
<dbReference type="PANTHER" id="PTHR43895:SF32">
    <property type="entry name" value="SERINE_THREONINE-PROTEIN KINASE CHK1"/>
    <property type="match status" value="1"/>
</dbReference>
<dbReference type="PhylomeDB" id="B3RTR1"/>
<dbReference type="PROSITE" id="PS00107">
    <property type="entry name" value="PROTEIN_KINASE_ATP"/>
    <property type="match status" value="1"/>
</dbReference>
<dbReference type="CDD" id="cd14069">
    <property type="entry name" value="STKc_Chk1"/>
    <property type="match status" value="1"/>
</dbReference>
<evidence type="ECO:0000256" key="4">
    <source>
        <dbReference type="ARBA" id="ARBA00022527"/>
    </source>
</evidence>
<evidence type="ECO:0000256" key="5">
    <source>
        <dbReference type="ARBA" id="ARBA00022679"/>
    </source>
</evidence>
<dbReference type="InterPro" id="IPR011009">
    <property type="entry name" value="Kinase-like_dom_sf"/>
</dbReference>
<dbReference type="Gene3D" id="1.10.510.10">
    <property type="entry name" value="Transferase(Phosphotransferase) domain 1"/>
    <property type="match status" value="1"/>
</dbReference>
<feature type="region of interest" description="Disordered" evidence="16">
    <location>
        <begin position="295"/>
        <end position="320"/>
    </location>
</feature>
<keyword evidence="10" id="KW-0539">Nucleus</keyword>
<dbReference type="AlphaFoldDB" id="B3RTR1"/>
<organism evidence="18 19">
    <name type="scientific">Trichoplax adhaerens</name>
    <name type="common">Trichoplax reptans</name>
    <dbReference type="NCBI Taxonomy" id="10228"/>
    <lineage>
        <taxon>Eukaryota</taxon>
        <taxon>Metazoa</taxon>
        <taxon>Placozoa</taxon>
        <taxon>Uniplacotomia</taxon>
        <taxon>Trichoplacea</taxon>
        <taxon>Trichoplacidae</taxon>
        <taxon>Trichoplax</taxon>
    </lineage>
</organism>
<keyword evidence="8" id="KW-0418">Kinase</keyword>
<dbReference type="GO" id="GO:0005634">
    <property type="term" value="C:nucleus"/>
    <property type="evidence" value="ECO:0007669"/>
    <property type="project" value="UniProtKB-SubCell"/>
</dbReference>
<comment type="similarity">
    <text evidence="2">Belongs to the protein kinase superfamily. CAMK Ser/Thr protein kinase family. NIM1 subfamily.</text>
</comment>
<dbReference type="eggNOG" id="KOG0590">
    <property type="taxonomic scope" value="Eukaryota"/>
</dbReference>
<evidence type="ECO:0000256" key="14">
    <source>
        <dbReference type="PROSITE-ProRule" id="PRU10141"/>
    </source>
</evidence>
<dbReference type="InParanoid" id="B3RTR1"/>
<dbReference type="Gene3D" id="3.30.200.20">
    <property type="entry name" value="Phosphorylase Kinase, domain 1"/>
    <property type="match status" value="1"/>
</dbReference>
<dbReference type="SUPFAM" id="SSF56112">
    <property type="entry name" value="Protein kinase-like (PK-like)"/>
    <property type="match status" value="1"/>
</dbReference>
<dbReference type="KEGG" id="tad:TRIADDRAFT_24287"/>
<evidence type="ECO:0000256" key="11">
    <source>
        <dbReference type="ARBA" id="ARBA00023306"/>
    </source>
</evidence>
<dbReference type="PROSITE" id="PS00108">
    <property type="entry name" value="PROTEIN_KINASE_ST"/>
    <property type="match status" value="1"/>
</dbReference>
<feature type="domain" description="Protein kinase" evidence="17">
    <location>
        <begin position="9"/>
        <end position="265"/>
    </location>
</feature>
<dbReference type="GO" id="GO:0005524">
    <property type="term" value="F:ATP binding"/>
    <property type="evidence" value="ECO:0007669"/>
    <property type="project" value="UniProtKB-UniRule"/>
</dbReference>
<accession>B3RTR1</accession>
<dbReference type="Gene3D" id="3.30.310.80">
    <property type="entry name" value="Kinase associated domain 1, KA1"/>
    <property type="match status" value="1"/>
</dbReference>
<comment type="subcellular location">
    <subcellularLocation>
        <location evidence="1">Nucleus</location>
    </subcellularLocation>
</comment>
<keyword evidence="19" id="KW-1185">Reference proteome</keyword>
<dbReference type="GeneID" id="6753423"/>
<keyword evidence="11" id="KW-0131">Cell cycle</keyword>
<dbReference type="CTD" id="6753423"/>
<evidence type="ECO:0000256" key="10">
    <source>
        <dbReference type="ARBA" id="ARBA00023242"/>
    </source>
</evidence>
<evidence type="ECO:0000256" key="1">
    <source>
        <dbReference type="ARBA" id="ARBA00004123"/>
    </source>
</evidence>
<feature type="binding site" evidence="14">
    <location>
        <position position="38"/>
    </location>
    <ligand>
        <name>ATP</name>
        <dbReference type="ChEBI" id="CHEBI:30616"/>
    </ligand>
</feature>
<dbReference type="FunCoup" id="B3RTR1">
    <property type="interactions" value="1639"/>
</dbReference>
<dbReference type="InterPro" id="IPR000719">
    <property type="entry name" value="Prot_kinase_dom"/>
</dbReference>
<gene>
    <name evidence="18" type="ORF">TRIADDRAFT_24287</name>
</gene>
<dbReference type="InterPro" id="IPR034670">
    <property type="entry name" value="Chk1_catalytic_dom"/>
</dbReference>
<comment type="catalytic activity">
    <reaction evidence="13">
        <text>L-seryl-[protein] + ATP = O-phospho-L-seryl-[protein] + ADP + H(+)</text>
        <dbReference type="Rhea" id="RHEA:17989"/>
        <dbReference type="Rhea" id="RHEA-COMP:9863"/>
        <dbReference type="Rhea" id="RHEA-COMP:11604"/>
        <dbReference type="ChEBI" id="CHEBI:15378"/>
        <dbReference type="ChEBI" id="CHEBI:29999"/>
        <dbReference type="ChEBI" id="CHEBI:30616"/>
        <dbReference type="ChEBI" id="CHEBI:83421"/>
        <dbReference type="ChEBI" id="CHEBI:456216"/>
        <dbReference type="EC" id="2.7.11.1"/>
    </reaction>
</comment>
<keyword evidence="5" id="KW-0808">Transferase</keyword>
<dbReference type="OrthoDB" id="539158at2759"/>
<dbReference type="RefSeq" id="XP_002111706.1">
    <property type="nucleotide sequence ID" value="XM_002111670.1"/>
</dbReference>
<evidence type="ECO:0000256" key="3">
    <source>
        <dbReference type="ARBA" id="ARBA00012513"/>
    </source>
</evidence>
<dbReference type="GO" id="GO:0007095">
    <property type="term" value="P:mitotic G2 DNA damage checkpoint signaling"/>
    <property type="evidence" value="ECO:0000318"/>
    <property type="project" value="GO_Central"/>
</dbReference>
<evidence type="ECO:0000313" key="18">
    <source>
        <dbReference type="EMBL" id="EDV25673.1"/>
    </source>
</evidence>
<evidence type="ECO:0000259" key="17">
    <source>
        <dbReference type="PROSITE" id="PS50011"/>
    </source>
</evidence>
<keyword evidence="9 14" id="KW-0067">ATP-binding</keyword>
<dbReference type="InterPro" id="IPR008271">
    <property type="entry name" value="Ser/Thr_kinase_AS"/>
</dbReference>
<evidence type="ECO:0000256" key="6">
    <source>
        <dbReference type="ARBA" id="ARBA00022741"/>
    </source>
</evidence>
<keyword evidence="7" id="KW-0227">DNA damage</keyword>
<dbReference type="Proteomes" id="UP000009022">
    <property type="component" value="Unassembled WGS sequence"/>
</dbReference>
<dbReference type="InterPro" id="IPR017441">
    <property type="entry name" value="Protein_kinase_ATP_BS"/>
</dbReference>
<dbReference type="GO" id="GO:0035402">
    <property type="term" value="F:histone H3T11 kinase activity"/>
    <property type="evidence" value="ECO:0000318"/>
    <property type="project" value="GO_Central"/>
</dbReference>
<keyword evidence="6 14" id="KW-0547">Nucleotide-binding</keyword>
<protein>
    <recommendedName>
        <fullName evidence="3">non-specific serine/threonine protein kinase</fullName>
        <ecNumber evidence="3">2.7.11.1</ecNumber>
    </recommendedName>
</protein>
<dbReference type="STRING" id="10228.B3RTR1"/>
<keyword evidence="4 15" id="KW-0723">Serine/threonine-protein kinase</keyword>
<reference evidence="18 19" key="1">
    <citation type="journal article" date="2008" name="Nature">
        <title>The Trichoplax genome and the nature of placozoans.</title>
        <authorList>
            <person name="Srivastava M."/>
            <person name="Begovic E."/>
            <person name="Chapman J."/>
            <person name="Putnam N.H."/>
            <person name="Hellsten U."/>
            <person name="Kawashima T."/>
            <person name="Kuo A."/>
            <person name="Mitros T."/>
            <person name="Salamov A."/>
            <person name="Carpenter M.L."/>
            <person name="Signorovitch A.Y."/>
            <person name="Moreno M.A."/>
            <person name="Kamm K."/>
            <person name="Grimwood J."/>
            <person name="Schmutz J."/>
            <person name="Shapiro H."/>
            <person name="Grigoriev I.V."/>
            <person name="Buss L.W."/>
            <person name="Schierwater B."/>
            <person name="Dellaporta S.L."/>
            <person name="Rokhsar D.S."/>
        </authorList>
    </citation>
    <scope>NUCLEOTIDE SEQUENCE [LARGE SCALE GENOMIC DNA]</scope>
    <source>
        <strain evidence="18 19">Grell-BS-1999</strain>
    </source>
</reference>
<feature type="compositionally biased region" description="Polar residues" evidence="16">
    <location>
        <begin position="295"/>
        <end position="319"/>
    </location>
</feature>
<evidence type="ECO:0000256" key="13">
    <source>
        <dbReference type="ARBA" id="ARBA00048679"/>
    </source>
</evidence>
<dbReference type="PROSITE" id="PS50011">
    <property type="entry name" value="PROTEIN_KINASE_DOM"/>
    <property type="match status" value="1"/>
</dbReference>
<dbReference type="HOGENOM" id="CLU_000288_59_8_1"/>
<comment type="catalytic activity">
    <reaction evidence="12">
        <text>L-threonyl-[protein] + ATP = O-phospho-L-threonyl-[protein] + ADP + H(+)</text>
        <dbReference type="Rhea" id="RHEA:46608"/>
        <dbReference type="Rhea" id="RHEA-COMP:11060"/>
        <dbReference type="Rhea" id="RHEA-COMP:11605"/>
        <dbReference type="ChEBI" id="CHEBI:15378"/>
        <dbReference type="ChEBI" id="CHEBI:30013"/>
        <dbReference type="ChEBI" id="CHEBI:30616"/>
        <dbReference type="ChEBI" id="CHEBI:61977"/>
        <dbReference type="ChEBI" id="CHEBI:456216"/>
        <dbReference type="EC" id="2.7.11.1"/>
    </reaction>
</comment>
<dbReference type="OMA" id="GYTCKVG"/>
<evidence type="ECO:0000256" key="9">
    <source>
        <dbReference type="ARBA" id="ARBA00022840"/>
    </source>
</evidence>
<evidence type="ECO:0000256" key="16">
    <source>
        <dbReference type="SAM" id="MobiDB-lite"/>
    </source>
</evidence>
<proteinExistence type="inferred from homology"/>
<dbReference type="PANTHER" id="PTHR43895">
    <property type="entry name" value="CALCIUM/CALMODULIN-DEPENDENT PROTEIN KINASE KINASE-RELATED"/>
    <property type="match status" value="1"/>
</dbReference>
<dbReference type="EC" id="2.7.11.1" evidence="3"/>
<dbReference type="EMBL" id="DS985244">
    <property type="protein sequence ID" value="EDV25673.1"/>
    <property type="molecule type" value="Genomic_DNA"/>
</dbReference>
<name>B3RTR1_TRIAD</name>
<dbReference type="SMART" id="SM00220">
    <property type="entry name" value="S_TKc"/>
    <property type="match status" value="1"/>
</dbReference>
<dbReference type="Pfam" id="PF00069">
    <property type="entry name" value="Pkinase"/>
    <property type="match status" value="1"/>
</dbReference>
<evidence type="ECO:0000256" key="8">
    <source>
        <dbReference type="ARBA" id="ARBA00022777"/>
    </source>
</evidence>
<sequence length="470" mass="53650">MAATFVEGWDFVQTLGEGAYGEVRLLINKDSGEAVAVKIINPNRNLSSAQLVRKEVCIHRMMNHTNIIKFYGCRADAGIQYLFLEYAEGGELYDRIEPDIGIPECQAHHYFTQLIVGVEYLHQMGVAHRDLKPENILLDSRDNLKISDFGLATLFRNRGQERKLFKRCGTVPYIAPEVRNCNEYEAQPADLWSCGIILVALLAGELPWDEPRDHCLDYGLWKKGSYSQAPWKKIMNIPLELLKKILQENVSKRYTIGQIKKDPWFRSNYSNSIKSPLHSGHRVKRMRTSDDIVGASSSPHLTSLSQPDPQNTDWNTSFSEESKTPSCAAVQHLMNGLSLSQPAQFDQMLLNDLSQTPAGSQNPLQRLCKRLTRITTNCDMECTISNLIENINLLNYQVKRIDTLQVTVSTTDRRGNRLKFKIIVMTYSFEKTVIDFRLAKGDGLEFKRCFRRIRDKLGDIVIKNTCPEKR</sequence>
<evidence type="ECO:0000256" key="7">
    <source>
        <dbReference type="ARBA" id="ARBA00022763"/>
    </source>
</evidence>
<dbReference type="FunFam" id="3.30.200.20:FF:000229">
    <property type="entry name" value="Serine/threonine-protein kinase Chk1"/>
    <property type="match status" value="1"/>
</dbReference>